<evidence type="ECO:0000313" key="2">
    <source>
        <dbReference type="Proteomes" id="UP000050525"/>
    </source>
</evidence>
<comment type="caution">
    <text evidence="1">The sequence shown here is derived from an EMBL/GenBank/DDBJ whole genome shotgun (WGS) entry which is preliminary data.</text>
</comment>
<dbReference type="Proteomes" id="UP000050525">
    <property type="component" value="Unassembled WGS sequence"/>
</dbReference>
<reference evidence="1 2" key="1">
    <citation type="journal article" date="2012" name="Genome Biol.">
        <title>Sequencing three crocodilian genomes to illuminate the evolution of archosaurs and amniotes.</title>
        <authorList>
            <person name="St John J.A."/>
            <person name="Braun E.L."/>
            <person name="Isberg S.R."/>
            <person name="Miles L.G."/>
            <person name="Chong A.Y."/>
            <person name="Gongora J."/>
            <person name="Dalzell P."/>
            <person name="Moran C."/>
            <person name="Bed'hom B."/>
            <person name="Abzhanov A."/>
            <person name="Burgess S.C."/>
            <person name="Cooksey A.M."/>
            <person name="Castoe T.A."/>
            <person name="Crawford N.G."/>
            <person name="Densmore L.D."/>
            <person name="Drew J.C."/>
            <person name="Edwards S.V."/>
            <person name="Faircloth B.C."/>
            <person name="Fujita M.K."/>
            <person name="Greenwold M.J."/>
            <person name="Hoffmann F.G."/>
            <person name="Howard J.M."/>
            <person name="Iguchi T."/>
            <person name="Janes D.E."/>
            <person name="Khan S.Y."/>
            <person name="Kohno S."/>
            <person name="de Koning A.J."/>
            <person name="Lance S.L."/>
            <person name="McCarthy F.M."/>
            <person name="McCormack J.E."/>
            <person name="Merchant M.E."/>
            <person name="Peterson D.G."/>
            <person name="Pollock D.D."/>
            <person name="Pourmand N."/>
            <person name="Raney B.J."/>
            <person name="Roessler K.A."/>
            <person name="Sanford J.R."/>
            <person name="Sawyer R.H."/>
            <person name="Schmidt C.J."/>
            <person name="Triplett E.W."/>
            <person name="Tuberville T.D."/>
            <person name="Venegas-Anaya M."/>
            <person name="Howard J.T."/>
            <person name="Jarvis E.D."/>
            <person name="Guillette L.J.Jr."/>
            <person name="Glenn T.C."/>
            <person name="Green R.E."/>
            <person name="Ray D.A."/>
        </authorList>
    </citation>
    <scope>NUCLEOTIDE SEQUENCE [LARGE SCALE GENOMIC DNA]</scope>
    <source>
        <strain evidence="1">KSC_2009_1</strain>
    </source>
</reference>
<dbReference type="EMBL" id="AKHW03005917">
    <property type="protein sequence ID" value="KYO25138.1"/>
    <property type="molecule type" value="Genomic_DNA"/>
</dbReference>
<protein>
    <submittedName>
        <fullName evidence="1">Uncharacterized protein</fullName>
    </submittedName>
</protein>
<accession>A0A151MKS4</accession>
<proteinExistence type="predicted"/>
<organism evidence="1 2">
    <name type="scientific">Alligator mississippiensis</name>
    <name type="common">American alligator</name>
    <dbReference type="NCBI Taxonomy" id="8496"/>
    <lineage>
        <taxon>Eukaryota</taxon>
        <taxon>Metazoa</taxon>
        <taxon>Chordata</taxon>
        <taxon>Craniata</taxon>
        <taxon>Vertebrata</taxon>
        <taxon>Euteleostomi</taxon>
        <taxon>Archelosauria</taxon>
        <taxon>Archosauria</taxon>
        <taxon>Crocodylia</taxon>
        <taxon>Alligatoridae</taxon>
        <taxon>Alligatorinae</taxon>
        <taxon>Alligator</taxon>
    </lineage>
</organism>
<evidence type="ECO:0000313" key="1">
    <source>
        <dbReference type="EMBL" id="KYO25138.1"/>
    </source>
</evidence>
<dbReference type="AlphaFoldDB" id="A0A151MKS4"/>
<keyword evidence="2" id="KW-1185">Reference proteome</keyword>
<name>A0A151MKS4_ALLMI</name>
<gene>
    <name evidence="1" type="ORF">Y1Q_0001770</name>
</gene>
<sequence length="101" mass="11696">MVQQKICSGVHDLPRLSTDGDTMDIRLLEALLNHGGSMSIFEKTSTETGPVLPIRTWLLLVFWNNWFLPEKAVQIWAMTAKRIIIMKYTCCVFFYSKHTFN</sequence>